<keyword evidence="1 2" id="KW-0597">Phosphoprotein</keyword>
<sequence>MDIEKRIVVIEDEPILIKALNIELQSQGFEVLSATDGESGLELVKNSSPSLVLLDILMPKMGGLDVLKAIKVDQNTRDIPVVMFTNLDQEEEKERAMQAGADGYYVKSEVDIGDLGKIIETHINKTGDNDKKVGAFLSQ</sequence>
<dbReference type="Proteomes" id="UP000748332">
    <property type="component" value="Unassembled WGS sequence"/>
</dbReference>
<proteinExistence type="predicted"/>
<protein>
    <submittedName>
        <fullName evidence="4">Response regulator</fullName>
    </submittedName>
</protein>
<evidence type="ECO:0000256" key="1">
    <source>
        <dbReference type="ARBA" id="ARBA00022553"/>
    </source>
</evidence>
<dbReference type="PANTHER" id="PTHR44591">
    <property type="entry name" value="STRESS RESPONSE REGULATOR PROTEIN 1"/>
    <property type="match status" value="1"/>
</dbReference>
<dbReference type="InterPro" id="IPR050595">
    <property type="entry name" value="Bact_response_regulator"/>
</dbReference>
<gene>
    <name evidence="4" type="ORF">KC622_01535</name>
</gene>
<dbReference type="InterPro" id="IPR001789">
    <property type="entry name" value="Sig_transdc_resp-reg_receiver"/>
</dbReference>
<dbReference type="AlphaFoldDB" id="A0A955I1R6"/>
<evidence type="ECO:0000259" key="3">
    <source>
        <dbReference type="PROSITE" id="PS50110"/>
    </source>
</evidence>
<reference evidence="4" key="1">
    <citation type="submission" date="2020-04" db="EMBL/GenBank/DDBJ databases">
        <authorList>
            <person name="Zhang T."/>
        </authorList>
    </citation>
    <scope>NUCLEOTIDE SEQUENCE</scope>
    <source>
        <strain evidence="4">HKST-UBA16</strain>
    </source>
</reference>
<feature type="domain" description="Response regulatory" evidence="3">
    <location>
        <begin position="6"/>
        <end position="122"/>
    </location>
</feature>
<name>A0A955I1R6_9BACT</name>
<dbReference type="SUPFAM" id="SSF52172">
    <property type="entry name" value="CheY-like"/>
    <property type="match status" value="1"/>
</dbReference>
<dbReference type="EMBL" id="JAGQLM010000060">
    <property type="protein sequence ID" value="MCA9374993.1"/>
    <property type="molecule type" value="Genomic_DNA"/>
</dbReference>
<dbReference type="Pfam" id="PF00072">
    <property type="entry name" value="Response_reg"/>
    <property type="match status" value="1"/>
</dbReference>
<reference evidence="4" key="2">
    <citation type="journal article" date="2021" name="Microbiome">
        <title>Successional dynamics and alternative stable states in a saline activated sludge microbial community over 9 years.</title>
        <authorList>
            <person name="Wang Y."/>
            <person name="Ye J."/>
            <person name="Ju F."/>
            <person name="Liu L."/>
            <person name="Boyd J.A."/>
            <person name="Deng Y."/>
            <person name="Parks D.H."/>
            <person name="Jiang X."/>
            <person name="Yin X."/>
            <person name="Woodcroft B.J."/>
            <person name="Tyson G.W."/>
            <person name="Hugenholtz P."/>
            <person name="Polz M.F."/>
            <person name="Zhang T."/>
        </authorList>
    </citation>
    <scope>NUCLEOTIDE SEQUENCE</scope>
    <source>
        <strain evidence="4">HKST-UBA16</strain>
    </source>
</reference>
<evidence type="ECO:0000256" key="2">
    <source>
        <dbReference type="PROSITE-ProRule" id="PRU00169"/>
    </source>
</evidence>
<dbReference type="PROSITE" id="PS50110">
    <property type="entry name" value="RESPONSE_REGULATORY"/>
    <property type="match status" value="1"/>
</dbReference>
<dbReference type="InterPro" id="IPR011006">
    <property type="entry name" value="CheY-like_superfamily"/>
</dbReference>
<dbReference type="SMART" id="SM00448">
    <property type="entry name" value="REC"/>
    <property type="match status" value="1"/>
</dbReference>
<feature type="modified residue" description="4-aspartylphosphate" evidence="2">
    <location>
        <position position="55"/>
    </location>
</feature>
<evidence type="ECO:0000313" key="5">
    <source>
        <dbReference type="Proteomes" id="UP000748332"/>
    </source>
</evidence>
<dbReference type="Gene3D" id="3.40.50.2300">
    <property type="match status" value="1"/>
</dbReference>
<evidence type="ECO:0000313" key="4">
    <source>
        <dbReference type="EMBL" id="MCA9374993.1"/>
    </source>
</evidence>
<comment type="caution">
    <text evidence="4">The sequence shown here is derived from an EMBL/GenBank/DDBJ whole genome shotgun (WGS) entry which is preliminary data.</text>
</comment>
<dbReference type="PANTHER" id="PTHR44591:SF3">
    <property type="entry name" value="RESPONSE REGULATORY DOMAIN-CONTAINING PROTEIN"/>
    <property type="match status" value="1"/>
</dbReference>
<accession>A0A955I1R6</accession>
<dbReference type="GO" id="GO:0000160">
    <property type="term" value="P:phosphorelay signal transduction system"/>
    <property type="evidence" value="ECO:0007669"/>
    <property type="project" value="InterPro"/>
</dbReference>
<organism evidence="4 5">
    <name type="scientific">Candidatus Dojkabacteria bacterium</name>
    <dbReference type="NCBI Taxonomy" id="2099670"/>
    <lineage>
        <taxon>Bacteria</taxon>
        <taxon>Candidatus Dojkabacteria</taxon>
    </lineage>
</organism>